<dbReference type="RefSeq" id="WP_147167621.1">
    <property type="nucleotide sequence ID" value="NZ_VOOR01000020.1"/>
</dbReference>
<dbReference type="Pfam" id="PF18962">
    <property type="entry name" value="Por_Secre_tail"/>
    <property type="match status" value="1"/>
</dbReference>
<evidence type="ECO:0000313" key="5">
    <source>
        <dbReference type="Proteomes" id="UP000321580"/>
    </source>
</evidence>
<dbReference type="InterPro" id="IPR026444">
    <property type="entry name" value="Secre_tail"/>
</dbReference>
<feature type="signal peptide" evidence="2">
    <location>
        <begin position="1"/>
        <end position="18"/>
    </location>
</feature>
<reference evidence="4 5" key="1">
    <citation type="submission" date="2019-08" db="EMBL/GenBank/DDBJ databases">
        <title>Genome of Phaeodactylibacter luteus.</title>
        <authorList>
            <person name="Bowman J.P."/>
        </authorList>
    </citation>
    <scope>NUCLEOTIDE SEQUENCE [LARGE SCALE GENOMIC DNA]</scope>
    <source>
        <strain evidence="4 5">KCTC 42180</strain>
    </source>
</reference>
<evidence type="ECO:0000313" key="4">
    <source>
        <dbReference type="EMBL" id="TXB63066.1"/>
    </source>
</evidence>
<evidence type="ECO:0000259" key="3">
    <source>
        <dbReference type="Pfam" id="PF18962"/>
    </source>
</evidence>
<dbReference type="Pfam" id="PF13517">
    <property type="entry name" value="FG-GAP_3"/>
    <property type="match status" value="5"/>
</dbReference>
<dbReference type="PANTHER" id="PTHR44103:SF1">
    <property type="entry name" value="PROPROTEIN CONVERTASE P"/>
    <property type="match status" value="1"/>
</dbReference>
<keyword evidence="5" id="KW-1185">Reference proteome</keyword>
<evidence type="ECO:0000256" key="1">
    <source>
        <dbReference type="ARBA" id="ARBA00022729"/>
    </source>
</evidence>
<feature type="chain" id="PRO_5022720119" evidence="2">
    <location>
        <begin position="19"/>
        <end position="810"/>
    </location>
</feature>
<dbReference type="SUPFAM" id="SSF69318">
    <property type="entry name" value="Integrin alpha N-terminal domain"/>
    <property type="match status" value="3"/>
</dbReference>
<dbReference type="Proteomes" id="UP000321580">
    <property type="component" value="Unassembled WGS sequence"/>
</dbReference>
<keyword evidence="1 2" id="KW-0732">Signal</keyword>
<organism evidence="4 5">
    <name type="scientific">Phaeodactylibacter luteus</name>
    <dbReference type="NCBI Taxonomy" id="1564516"/>
    <lineage>
        <taxon>Bacteria</taxon>
        <taxon>Pseudomonadati</taxon>
        <taxon>Bacteroidota</taxon>
        <taxon>Saprospiria</taxon>
        <taxon>Saprospirales</taxon>
        <taxon>Haliscomenobacteraceae</taxon>
        <taxon>Phaeodactylibacter</taxon>
    </lineage>
</organism>
<sequence length="810" mass="89520">MKKHLTITFALISSFLSAQVTFTPNYVSGGYNGAEPLSVFTTDIDGDGDKDIFVSSEGPVVPDNKMYWFRNLGNENFERLTLSEEYGSTLIEGIDFDSDGDIDIVSTEGDIVWFENDGTGILTERIVPFEAGGMFPMGSGKSDIIDLDGDGDLDILLPSTTFYNIPPCDDYTLFWMENDGNMNFTPKSITCDEFDDANDVIAEDYDNDGDLDFVAAAGCNPVTISWYENNGNEDFIYHFIEEIQTCNSGRLTKGDLNNDGNKDFLLSNSNFIYWYNNDGSGNFAKTTISSDVSGIRQISVIDLDENGNIDIVIAQGGSNSVMWFQNNGSQQFAENIVGENIFGSASFVFTDDIDNDGDFDIISCSSGDNTISWFENDGQEKFFEHQVQNKSFGASDVYGADIDGDNDIDIVSASRYDDKISWIENFNNDVYSEHVVGKIDYATAVFAIDMDNDNDVDILGAGQYVAWYENDGNNYFTEHIVTLNTSSIETVHAIDFDGDNDVDIITDPLGIFWYENDGSQNFTEHSVYDNTGSWSAFPIDMNNDNKIDVISAFEYDDQVGIFTNDGSQNFTEQFVDLSSFNAQAVFPIDIDNDADMDIIVATGTPYSLVLIKNNGGQSFSEQIVTLDIFQPIAVGAGDMNNDGNVDIVASGADGILAWYENDGNLNFDKKVISSNSLDDPVNLLVIDVDKDGAYDIITNSMHDDQVVVFYNDIETTPVNEIYLERELLNIYPNPLSNYSDLFFTVKENGLATISIYNHLGVEVKKNHSAQVTNGVNSINISGVNLPCGVYTLNININNKLLVGKFIIIKD</sequence>
<name>A0A5C6RL44_9BACT</name>
<dbReference type="InterPro" id="IPR013517">
    <property type="entry name" value="FG-GAP"/>
</dbReference>
<dbReference type="AlphaFoldDB" id="A0A5C6RL44"/>
<dbReference type="NCBIfam" id="TIGR04183">
    <property type="entry name" value="Por_Secre_tail"/>
    <property type="match status" value="1"/>
</dbReference>
<dbReference type="PANTHER" id="PTHR44103">
    <property type="entry name" value="PROPROTEIN CONVERTASE P"/>
    <property type="match status" value="1"/>
</dbReference>
<dbReference type="Gene3D" id="2.130.10.130">
    <property type="entry name" value="Integrin alpha, N-terminal"/>
    <property type="match status" value="1"/>
</dbReference>
<gene>
    <name evidence="4" type="ORF">FRY97_11240</name>
</gene>
<comment type="caution">
    <text evidence="4">The sequence shown here is derived from an EMBL/GenBank/DDBJ whole genome shotgun (WGS) entry which is preliminary data.</text>
</comment>
<protein>
    <submittedName>
        <fullName evidence="4">T9SS type A sorting domain-containing protein</fullName>
    </submittedName>
</protein>
<dbReference type="InterPro" id="IPR028994">
    <property type="entry name" value="Integrin_alpha_N"/>
</dbReference>
<accession>A0A5C6RL44</accession>
<dbReference type="OrthoDB" id="9816120at2"/>
<feature type="domain" description="Secretion system C-terminal sorting" evidence="3">
    <location>
        <begin position="730"/>
        <end position="807"/>
    </location>
</feature>
<dbReference type="EMBL" id="VOOR01000020">
    <property type="protein sequence ID" value="TXB63066.1"/>
    <property type="molecule type" value="Genomic_DNA"/>
</dbReference>
<evidence type="ECO:0000256" key="2">
    <source>
        <dbReference type="SAM" id="SignalP"/>
    </source>
</evidence>
<proteinExistence type="predicted"/>